<gene>
    <name evidence="7" type="ORF">BG006_004474</name>
</gene>
<dbReference type="GO" id="GO:0003959">
    <property type="term" value="F:NADPH dehydrogenase activity"/>
    <property type="evidence" value="ECO:0007669"/>
    <property type="project" value="InterPro"/>
</dbReference>
<evidence type="ECO:0000313" key="8">
    <source>
        <dbReference type="Proteomes" id="UP000696485"/>
    </source>
</evidence>
<proteinExistence type="predicted"/>
<comment type="caution">
    <text evidence="7">The sequence shown here is derived from an EMBL/GenBank/DDBJ whole genome shotgun (WGS) entry which is preliminary data.</text>
</comment>
<dbReference type="Pfam" id="PF00724">
    <property type="entry name" value="Oxidored_FMN"/>
    <property type="match status" value="1"/>
</dbReference>
<dbReference type="PANTHER" id="PTHR43303:SF4">
    <property type="entry name" value="NADPH DEHYDROGENASE C23G7.10C-RELATED"/>
    <property type="match status" value="1"/>
</dbReference>
<dbReference type="SUPFAM" id="SSF51395">
    <property type="entry name" value="FMN-linked oxidoreductases"/>
    <property type="match status" value="1"/>
</dbReference>
<dbReference type="AlphaFoldDB" id="A0A9P5SNM5"/>
<evidence type="ECO:0000256" key="3">
    <source>
        <dbReference type="ARBA" id="ARBA00022643"/>
    </source>
</evidence>
<reference evidence="7" key="1">
    <citation type="journal article" date="2020" name="Fungal Divers.">
        <title>Resolving the Mortierellaceae phylogeny through synthesis of multi-gene phylogenetics and phylogenomics.</title>
        <authorList>
            <person name="Vandepol N."/>
            <person name="Liber J."/>
            <person name="Desiro A."/>
            <person name="Na H."/>
            <person name="Kennedy M."/>
            <person name="Barry K."/>
            <person name="Grigoriev I.V."/>
            <person name="Miller A.N."/>
            <person name="O'Donnell K."/>
            <person name="Stajich J.E."/>
            <person name="Bonito G."/>
        </authorList>
    </citation>
    <scope>NUCLEOTIDE SEQUENCE</scope>
    <source>
        <strain evidence="7">NVP1</strain>
    </source>
</reference>
<evidence type="ECO:0000256" key="4">
    <source>
        <dbReference type="ARBA" id="ARBA00022857"/>
    </source>
</evidence>
<name>A0A9P5SNM5_9FUNG</name>
<dbReference type="GO" id="GO:0010181">
    <property type="term" value="F:FMN binding"/>
    <property type="evidence" value="ECO:0007669"/>
    <property type="project" value="InterPro"/>
</dbReference>
<sequence>MVATVVPVTVESTTIVKPTHGAISYATSTETKFEQESFHITNKIAAGTNVGDNVEEGPALFRPYTVRSLTLANRIIVAPMCMYSSKDGFMNDFHLAHLGSFAIGGAGLVIAEATAVEPRGRISPADTGIWSDDHIPAIKRVVDLVHAQGSKMGIQLGHAGRKASTKAPYNAESFPASEYWPDDVVGPTAGLRWDDRHEIPRELLVDEIPEVVKAFAEGAIRANKAGMDTFLSPVTNKRTDHYGGSLENRARLLLEVVKAVRANFPAEKPVFLRLSASDCVEHLDIPSWTIDQTVEVSKWARDAGVDVVHISSAGNTADQKVAYSPGYQVHFAERVKKEVAGLGVITVGSITNGKQSDEIVAKGQADLIAAARSWLKNPAFALEAARELGVKPKYASQYFAAQYV</sequence>
<keyword evidence="8" id="KW-1185">Reference proteome</keyword>
<dbReference type="CDD" id="cd02932">
    <property type="entry name" value="OYE_YqiM_FMN"/>
    <property type="match status" value="1"/>
</dbReference>
<accession>A0A9P5SNM5</accession>
<evidence type="ECO:0000259" key="6">
    <source>
        <dbReference type="Pfam" id="PF00724"/>
    </source>
</evidence>
<evidence type="ECO:0000256" key="5">
    <source>
        <dbReference type="ARBA" id="ARBA00023002"/>
    </source>
</evidence>
<dbReference type="InterPro" id="IPR001155">
    <property type="entry name" value="OxRdtase_FMN_N"/>
</dbReference>
<organism evidence="7 8">
    <name type="scientific">Podila minutissima</name>
    <dbReference type="NCBI Taxonomy" id="64525"/>
    <lineage>
        <taxon>Eukaryota</taxon>
        <taxon>Fungi</taxon>
        <taxon>Fungi incertae sedis</taxon>
        <taxon>Mucoromycota</taxon>
        <taxon>Mortierellomycotina</taxon>
        <taxon>Mortierellomycetes</taxon>
        <taxon>Mortierellales</taxon>
        <taxon>Mortierellaceae</taxon>
        <taxon>Podila</taxon>
    </lineage>
</organism>
<dbReference type="PANTHER" id="PTHR43303">
    <property type="entry name" value="NADPH DEHYDROGENASE C23G7.10C-RELATED"/>
    <property type="match status" value="1"/>
</dbReference>
<comment type="cofactor">
    <cofactor evidence="1">
        <name>FMN</name>
        <dbReference type="ChEBI" id="CHEBI:58210"/>
    </cofactor>
</comment>
<dbReference type="InterPro" id="IPR013785">
    <property type="entry name" value="Aldolase_TIM"/>
</dbReference>
<feature type="domain" description="NADH:flavin oxidoreductase/NADH oxidase N-terminal" evidence="6">
    <location>
        <begin position="60"/>
        <end position="386"/>
    </location>
</feature>
<keyword evidence="5" id="KW-0560">Oxidoreductase</keyword>
<dbReference type="InterPro" id="IPR044152">
    <property type="entry name" value="YqjM-like"/>
</dbReference>
<keyword evidence="3" id="KW-0288">FMN</keyword>
<dbReference type="EMBL" id="JAAAUY010000248">
    <property type="protein sequence ID" value="KAF9332637.1"/>
    <property type="molecule type" value="Genomic_DNA"/>
</dbReference>
<keyword evidence="4" id="KW-0521">NADP</keyword>
<protein>
    <recommendedName>
        <fullName evidence="6">NADH:flavin oxidoreductase/NADH oxidase N-terminal domain-containing protein</fullName>
    </recommendedName>
</protein>
<keyword evidence="2" id="KW-0285">Flavoprotein</keyword>
<evidence type="ECO:0000256" key="2">
    <source>
        <dbReference type="ARBA" id="ARBA00022630"/>
    </source>
</evidence>
<dbReference type="GO" id="GO:0050661">
    <property type="term" value="F:NADP binding"/>
    <property type="evidence" value="ECO:0007669"/>
    <property type="project" value="InterPro"/>
</dbReference>
<evidence type="ECO:0000256" key="1">
    <source>
        <dbReference type="ARBA" id="ARBA00001917"/>
    </source>
</evidence>
<evidence type="ECO:0000313" key="7">
    <source>
        <dbReference type="EMBL" id="KAF9332637.1"/>
    </source>
</evidence>
<dbReference type="Proteomes" id="UP000696485">
    <property type="component" value="Unassembled WGS sequence"/>
</dbReference>
<dbReference type="Gene3D" id="3.20.20.70">
    <property type="entry name" value="Aldolase class I"/>
    <property type="match status" value="1"/>
</dbReference>